<comment type="subcellular location">
    <subcellularLocation>
        <location evidence="5">Nucleus</location>
    </subcellularLocation>
    <subcellularLocation>
        <location evidence="5">Chromosome</location>
        <location evidence="5">Telomere</location>
    </subcellularLocation>
</comment>
<feature type="compositionally biased region" description="Basic and acidic residues" evidence="6">
    <location>
        <begin position="295"/>
        <end position="319"/>
    </location>
</feature>
<dbReference type="InterPro" id="IPR001357">
    <property type="entry name" value="BRCT_dom"/>
</dbReference>
<proteinExistence type="inferred from homology"/>
<dbReference type="InterPro" id="IPR021661">
    <property type="entry name" value="Rap1_C"/>
</dbReference>
<dbReference type="GO" id="GO:0010833">
    <property type="term" value="P:telomere maintenance via telomere lengthening"/>
    <property type="evidence" value="ECO:0007669"/>
    <property type="project" value="UniProtKB-UniRule"/>
</dbReference>
<feature type="region of interest" description="Disordered" evidence="6">
    <location>
        <begin position="245"/>
        <end position="333"/>
    </location>
</feature>
<dbReference type="InterPro" id="IPR036420">
    <property type="entry name" value="BRCT_dom_sf"/>
</dbReference>
<comment type="subunit">
    <text evidence="5">Homodimer.</text>
</comment>
<dbReference type="AlphaFoldDB" id="A0A9N8VSC1"/>
<evidence type="ECO:0000313" key="9">
    <source>
        <dbReference type="EMBL" id="CAG8460687.1"/>
    </source>
</evidence>
<organism evidence="9 10">
    <name type="scientific">Diversispora eburnea</name>
    <dbReference type="NCBI Taxonomy" id="1213867"/>
    <lineage>
        <taxon>Eukaryota</taxon>
        <taxon>Fungi</taxon>
        <taxon>Fungi incertae sedis</taxon>
        <taxon>Mucoromycota</taxon>
        <taxon>Glomeromycotina</taxon>
        <taxon>Glomeromycetes</taxon>
        <taxon>Diversisporales</taxon>
        <taxon>Diversisporaceae</taxon>
        <taxon>Diversispora</taxon>
    </lineage>
</organism>
<evidence type="ECO:0000256" key="6">
    <source>
        <dbReference type="SAM" id="MobiDB-lite"/>
    </source>
</evidence>
<dbReference type="GO" id="GO:0070187">
    <property type="term" value="C:shelterin complex"/>
    <property type="evidence" value="ECO:0007669"/>
    <property type="project" value="TreeGrafter"/>
</dbReference>
<dbReference type="GO" id="GO:0031848">
    <property type="term" value="P:protection from non-homologous end joining at telomere"/>
    <property type="evidence" value="ECO:0007669"/>
    <property type="project" value="TreeGrafter"/>
</dbReference>
<evidence type="ECO:0000256" key="5">
    <source>
        <dbReference type="RuleBase" id="RU367107"/>
    </source>
</evidence>
<dbReference type="OrthoDB" id="435460at2759"/>
<comment type="similarity">
    <text evidence="5">Belongs to the RAP1 family.</text>
</comment>
<feature type="domain" description="BRCT" evidence="8">
    <location>
        <begin position="27"/>
        <end position="96"/>
    </location>
</feature>
<evidence type="ECO:0000256" key="2">
    <source>
        <dbReference type="ARBA" id="ARBA00023159"/>
    </source>
</evidence>
<feature type="compositionally biased region" description="Basic and acidic residues" evidence="6">
    <location>
        <begin position="247"/>
        <end position="257"/>
    </location>
</feature>
<dbReference type="InterPro" id="IPR039595">
    <property type="entry name" value="TE2IP/Rap1"/>
</dbReference>
<evidence type="ECO:0000313" key="10">
    <source>
        <dbReference type="Proteomes" id="UP000789706"/>
    </source>
</evidence>
<dbReference type="InterPro" id="IPR038104">
    <property type="entry name" value="Rap1_C_sf"/>
</dbReference>
<evidence type="ECO:0000256" key="3">
    <source>
        <dbReference type="ARBA" id="ARBA00023163"/>
    </source>
</evidence>
<dbReference type="GO" id="GO:0042162">
    <property type="term" value="F:telomeric DNA binding"/>
    <property type="evidence" value="ECO:0007669"/>
    <property type="project" value="TreeGrafter"/>
</dbReference>
<dbReference type="EMBL" id="CAJVPK010000150">
    <property type="protein sequence ID" value="CAG8460687.1"/>
    <property type="molecule type" value="Genomic_DNA"/>
</dbReference>
<keyword evidence="2" id="KW-0010">Activator</keyword>
<dbReference type="Proteomes" id="UP000789706">
    <property type="component" value="Unassembled WGS sequence"/>
</dbReference>
<comment type="caution">
    <text evidence="9">The sequence shown here is derived from an EMBL/GenBank/DDBJ whole genome shotgun (WGS) entry which is preliminary data.</text>
</comment>
<dbReference type="Pfam" id="PF16589">
    <property type="entry name" value="BRCT_2"/>
    <property type="match status" value="1"/>
</dbReference>
<protein>
    <recommendedName>
        <fullName evidence="5">DNA-binding protein RAP1</fullName>
    </recommendedName>
</protein>
<evidence type="ECO:0000256" key="4">
    <source>
        <dbReference type="ARBA" id="ARBA00023242"/>
    </source>
</evidence>
<sequence length="441" mass="51543">MSTNQHCPSCQDVTTPKKVFNIRDNPIPFYITHEVPERTRLSGLIELHGGKVVKESNDAQYKLVDPTKTHRSVGSSRLHSYKFVTDSIEANRLMPAIGYELLLTGERNGRIPFSKEDDEYLERNRALHILDDMEMKKQMQNGVQTETENFIAERSYTRQMSPITETDDLEVENKLESFIERQEYQENQESIDPNSISYISDQSNEMRGETQNEDNRFHFEAISTDSAEEDSEDNISISVCLGKRRKMSDERTDDPIQTKRSRLSVSQDRQDQINEVNDDEREFSVSQDQVDQVIDDERVDQVNDDERVDQINDDERVDQVNDDEREDQINDDNEKIDQVNDDEREFLTRVKRLSERTHRPLTDVIRALGVTSCNFEAANDYILGRKNKHIWTSEEDSILLDRSNEGMISILKKHGTEVTRDRIEFLKFKHREIRFLPTKNN</sequence>
<dbReference type="PANTHER" id="PTHR16466">
    <property type="entry name" value="TELOMERE REPEAT-BINDING FACTOR 2-INTERACTING PROTEIN 1"/>
    <property type="match status" value="1"/>
</dbReference>
<keyword evidence="10" id="KW-1185">Reference proteome</keyword>
<dbReference type="Gene3D" id="3.40.50.10190">
    <property type="entry name" value="BRCT domain"/>
    <property type="match status" value="1"/>
</dbReference>
<keyword evidence="3" id="KW-0804">Transcription</keyword>
<keyword evidence="1" id="KW-0805">Transcription regulation</keyword>
<feature type="compositionally biased region" description="Acidic residues" evidence="6">
    <location>
        <begin position="320"/>
        <end position="331"/>
    </location>
</feature>
<keyword evidence="5" id="KW-0158">Chromosome</keyword>
<gene>
    <name evidence="9" type="ORF">DEBURN_LOCUS2662</name>
</gene>
<dbReference type="Pfam" id="PF11626">
    <property type="entry name" value="Rap1_C"/>
    <property type="match status" value="1"/>
</dbReference>
<evidence type="ECO:0000256" key="1">
    <source>
        <dbReference type="ARBA" id="ARBA00023015"/>
    </source>
</evidence>
<accession>A0A9N8VSC1</accession>
<dbReference type="PANTHER" id="PTHR16466:SF6">
    <property type="entry name" value="TELOMERIC REPEAT-BINDING FACTOR 2-INTERACTING PROTEIN 1"/>
    <property type="match status" value="1"/>
</dbReference>
<reference evidence="9" key="1">
    <citation type="submission" date="2021-06" db="EMBL/GenBank/DDBJ databases">
        <authorList>
            <person name="Kallberg Y."/>
            <person name="Tangrot J."/>
            <person name="Rosling A."/>
        </authorList>
    </citation>
    <scope>NUCLEOTIDE SEQUENCE</scope>
    <source>
        <strain evidence="9">AZ414A</strain>
    </source>
</reference>
<evidence type="ECO:0000259" key="7">
    <source>
        <dbReference type="Pfam" id="PF11626"/>
    </source>
</evidence>
<dbReference type="Gene3D" id="1.10.10.2170">
    <property type="match status" value="1"/>
</dbReference>
<name>A0A9N8VSC1_9GLOM</name>
<evidence type="ECO:0000259" key="8">
    <source>
        <dbReference type="Pfam" id="PF16589"/>
    </source>
</evidence>
<keyword evidence="5" id="KW-0779">Telomere</keyword>
<comment type="function">
    <text evidence="5">Involved in the regulation of telomere length, clustering and has a specific role in telomere position effect (TPE).</text>
</comment>
<keyword evidence="4 5" id="KW-0539">Nucleus</keyword>
<feature type="domain" description="TRF2-interacting telomeric protein/Rap1 C-terminal" evidence="7">
    <location>
        <begin position="362"/>
        <end position="427"/>
    </location>
</feature>